<dbReference type="Gene3D" id="4.10.640.10">
    <property type="entry name" value="Ribosomal protein S18"/>
    <property type="match status" value="1"/>
</dbReference>
<dbReference type="GO" id="GO:0005763">
    <property type="term" value="C:mitochondrial small ribosomal subunit"/>
    <property type="evidence" value="ECO:0007669"/>
    <property type="project" value="TreeGrafter"/>
</dbReference>
<feature type="region of interest" description="Disordered" evidence="5">
    <location>
        <begin position="1"/>
        <end position="52"/>
    </location>
</feature>
<organism evidence="6 7">
    <name type="scientific">Zasmidium cellare ATCC 36951</name>
    <dbReference type="NCBI Taxonomy" id="1080233"/>
    <lineage>
        <taxon>Eukaryota</taxon>
        <taxon>Fungi</taxon>
        <taxon>Dikarya</taxon>
        <taxon>Ascomycota</taxon>
        <taxon>Pezizomycotina</taxon>
        <taxon>Dothideomycetes</taxon>
        <taxon>Dothideomycetidae</taxon>
        <taxon>Mycosphaerellales</taxon>
        <taxon>Mycosphaerellaceae</taxon>
        <taxon>Zasmidium</taxon>
    </lineage>
</organism>
<gene>
    <name evidence="6" type="ORF">M409DRAFT_49129</name>
</gene>
<evidence type="ECO:0000313" key="7">
    <source>
        <dbReference type="Proteomes" id="UP000799537"/>
    </source>
</evidence>
<dbReference type="SUPFAM" id="SSF46911">
    <property type="entry name" value="Ribosomal protein S18"/>
    <property type="match status" value="1"/>
</dbReference>
<dbReference type="InterPro" id="IPR001648">
    <property type="entry name" value="Ribosomal_bS18"/>
</dbReference>
<proteinExistence type="inferred from homology"/>
<evidence type="ECO:0000256" key="2">
    <source>
        <dbReference type="ARBA" id="ARBA00022980"/>
    </source>
</evidence>
<sequence length="191" mass="21802">MLDGFLESSRSQRTTNSPRQQQPSPSTLPSSQSPWAMANSAVAEATQKSRTEQNRVALADLRRSYTRKDLEQQVFRRWKTGDIYSPRDLSGVEASKWKKVSKKPRPRRDVLDQLGVNPLHYYTNFSIMGEYTTEMGKIRSGNETGLRPVNQRKMAKAIRRAKGVGLLMPGTHLHPEVLRLQAVDQLRTPRR</sequence>
<evidence type="ECO:0000313" key="6">
    <source>
        <dbReference type="EMBL" id="KAF2174271.1"/>
    </source>
</evidence>
<dbReference type="PANTHER" id="PTHR13479">
    <property type="entry name" value="30S RIBOSOMAL PROTEIN S18"/>
    <property type="match status" value="1"/>
</dbReference>
<reference evidence="6" key="1">
    <citation type="journal article" date="2020" name="Stud. Mycol.">
        <title>101 Dothideomycetes genomes: a test case for predicting lifestyles and emergence of pathogens.</title>
        <authorList>
            <person name="Haridas S."/>
            <person name="Albert R."/>
            <person name="Binder M."/>
            <person name="Bloem J."/>
            <person name="Labutti K."/>
            <person name="Salamov A."/>
            <person name="Andreopoulos B."/>
            <person name="Baker S."/>
            <person name="Barry K."/>
            <person name="Bills G."/>
            <person name="Bluhm B."/>
            <person name="Cannon C."/>
            <person name="Castanera R."/>
            <person name="Culley D."/>
            <person name="Daum C."/>
            <person name="Ezra D."/>
            <person name="Gonzalez J."/>
            <person name="Henrissat B."/>
            <person name="Kuo A."/>
            <person name="Liang C."/>
            <person name="Lipzen A."/>
            <person name="Lutzoni F."/>
            <person name="Magnuson J."/>
            <person name="Mondo S."/>
            <person name="Nolan M."/>
            <person name="Ohm R."/>
            <person name="Pangilinan J."/>
            <person name="Park H.-J."/>
            <person name="Ramirez L."/>
            <person name="Alfaro M."/>
            <person name="Sun H."/>
            <person name="Tritt A."/>
            <person name="Yoshinaga Y."/>
            <person name="Zwiers L.-H."/>
            <person name="Turgeon B."/>
            <person name="Goodwin S."/>
            <person name="Spatafora J."/>
            <person name="Crous P."/>
            <person name="Grigoriev I."/>
        </authorList>
    </citation>
    <scope>NUCLEOTIDE SEQUENCE</scope>
    <source>
        <strain evidence="6">ATCC 36951</strain>
    </source>
</reference>
<name>A0A6A6D4B8_ZASCE</name>
<keyword evidence="7" id="KW-1185">Reference proteome</keyword>
<keyword evidence="3" id="KW-0687">Ribonucleoprotein</keyword>
<feature type="compositionally biased region" description="Low complexity" evidence="5">
    <location>
        <begin position="17"/>
        <end position="34"/>
    </location>
</feature>
<comment type="similarity">
    <text evidence="1">Belongs to the bacterial ribosomal protein bS18 family.</text>
</comment>
<keyword evidence="2" id="KW-0689">Ribosomal protein</keyword>
<dbReference type="PANTHER" id="PTHR13479:SF40">
    <property type="entry name" value="SMALL RIBOSOMAL SUBUNIT PROTEIN BS18M"/>
    <property type="match status" value="1"/>
</dbReference>
<evidence type="ECO:0000256" key="5">
    <source>
        <dbReference type="SAM" id="MobiDB-lite"/>
    </source>
</evidence>
<dbReference type="Pfam" id="PF01084">
    <property type="entry name" value="Ribosomal_S18"/>
    <property type="match status" value="1"/>
</dbReference>
<dbReference type="AlphaFoldDB" id="A0A6A6D4B8"/>
<dbReference type="GO" id="GO:0070181">
    <property type="term" value="F:small ribosomal subunit rRNA binding"/>
    <property type="evidence" value="ECO:0007669"/>
    <property type="project" value="TreeGrafter"/>
</dbReference>
<evidence type="ECO:0000256" key="3">
    <source>
        <dbReference type="ARBA" id="ARBA00023274"/>
    </source>
</evidence>
<dbReference type="InterPro" id="IPR036870">
    <property type="entry name" value="Ribosomal_bS18_sf"/>
</dbReference>
<evidence type="ECO:0000256" key="4">
    <source>
        <dbReference type="ARBA" id="ARBA00035264"/>
    </source>
</evidence>
<dbReference type="GO" id="GO:0003735">
    <property type="term" value="F:structural constituent of ribosome"/>
    <property type="evidence" value="ECO:0007669"/>
    <property type="project" value="InterPro"/>
</dbReference>
<dbReference type="EMBL" id="ML993579">
    <property type="protein sequence ID" value="KAF2174271.1"/>
    <property type="molecule type" value="Genomic_DNA"/>
</dbReference>
<dbReference type="RefSeq" id="XP_033675160.1">
    <property type="nucleotide sequence ID" value="XM_033811154.1"/>
</dbReference>
<dbReference type="Proteomes" id="UP000799537">
    <property type="component" value="Unassembled WGS sequence"/>
</dbReference>
<accession>A0A6A6D4B8</accession>
<dbReference type="OrthoDB" id="21463at2759"/>
<evidence type="ECO:0000256" key="1">
    <source>
        <dbReference type="ARBA" id="ARBA00005589"/>
    </source>
</evidence>
<dbReference type="GO" id="GO:0032543">
    <property type="term" value="P:mitochondrial translation"/>
    <property type="evidence" value="ECO:0007669"/>
    <property type="project" value="TreeGrafter"/>
</dbReference>
<protein>
    <recommendedName>
        <fullName evidence="4">Small ribosomal subunit protein bS18m</fullName>
    </recommendedName>
</protein>
<dbReference type="GeneID" id="54564426"/>